<proteinExistence type="predicted"/>
<dbReference type="AlphaFoldDB" id="A0AAV8TVW8"/>
<accession>A0AAV8TVW8</accession>
<evidence type="ECO:0000313" key="3">
    <source>
        <dbReference type="EMBL" id="KAJ8769878.1"/>
    </source>
</evidence>
<dbReference type="EMBL" id="JAIWQS010000003">
    <property type="protein sequence ID" value="KAJ8769878.1"/>
    <property type="molecule type" value="Genomic_DNA"/>
</dbReference>
<feature type="region of interest" description="Disordered" evidence="2">
    <location>
        <begin position="274"/>
        <end position="358"/>
    </location>
</feature>
<evidence type="ECO:0000256" key="1">
    <source>
        <dbReference type="SAM" id="Coils"/>
    </source>
</evidence>
<sequence>MASTSNPGGNVPPTEEAFNAALLHQVPFKFFGSETPEQGTARIQEALGDLDTLGIPTAQFTHDAVLKEGCIVDQFLKLQRTFTSHNDEVKASLIQLGIKLDFFVLPMHATVRGFIEFCTYIKSREGQAAVHGVQRRLKLERRAGASGRIDIASLGKALNIQIGEMGSSIKNIRERYGDRIAELRTQLRQLEWDQDREIEAGKNPLPPSAEGYAKAKEMFGNHVRVEEFVEQKVNRDLLVKYIQEKILYYDREFMTKQAVNFRDYLAAIVGEEIAPPPAEGANGNSSPTRGKAKDDTPTSAERADSHREETGGHSSETSIAWRVRGRKRRQPPAGRQPQDQGDTRLARQKAPSHTRGQE</sequence>
<name>A0AAV8TVW8_9ROSI</name>
<protein>
    <submittedName>
        <fullName evidence="3">Uncharacterized protein</fullName>
    </submittedName>
</protein>
<gene>
    <name evidence="3" type="ORF">K2173_008960</name>
</gene>
<reference evidence="3 4" key="1">
    <citation type="submission" date="2021-09" db="EMBL/GenBank/DDBJ databases">
        <title>Genomic insights and catalytic innovation underlie evolution of tropane alkaloids biosynthesis.</title>
        <authorList>
            <person name="Wang Y.-J."/>
            <person name="Tian T."/>
            <person name="Huang J.-P."/>
            <person name="Huang S.-X."/>
        </authorList>
    </citation>
    <scope>NUCLEOTIDE SEQUENCE [LARGE SCALE GENOMIC DNA]</scope>
    <source>
        <strain evidence="3">KIB-2018</strain>
        <tissue evidence="3">Leaf</tissue>
    </source>
</reference>
<dbReference type="Proteomes" id="UP001159364">
    <property type="component" value="Linkage Group LG03"/>
</dbReference>
<keyword evidence="1" id="KW-0175">Coiled coil</keyword>
<evidence type="ECO:0000313" key="4">
    <source>
        <dbReference type="Proteomes" id="UP001159364"/>
    </source>
</evidence>
<evidence type="ECO:0000256" key="2">
    <source>
        <dbReference type="SAM" id="MobiDB-lite"/>
    </source>
</evidence>
<comment type="caution">
    <text evidence="3">The sequence shown here is derived from an EMBL/GenBank/DDBJ whole genome shotgun (WGS) entry which is preliminary data.</text>
</comment>
<organism evidence="3 4">
    <name type="scientific">Erythroxylum novogranatense</name>
    <dbReference type="NCBI Taxonomy" id="1862640"/>
    <lineage>
        <taxon>Eukaryota</taxon>
        <taxon>Viridiplantae</taxon>
        <taxon>Streptophyta</taxon>
        <taxon>Embryophyta</taxon>
        <taxon>Tracheophyta</taxon>
        <taxon>Spermatophyta</taxon>
        <taxon>Magnoliopsida</taxon>
        <taxon>eudicotyledons</taxon>
        <taxon>Gunneridae</taxon>
        <taxon>Pentapetalae</taxon>
        <taxon>rosids</taxon>
        <taxon>fabids</taxon>
        <taxon>Malpighiales</taxon>
        <taxon>Erythroxylaceae</taxon>
        <taxon>Erythroxylum</taxon>
    </lineage>
</organism>
<feature type="coiled-coil region" evidence="1">
    <location>
        <begin position="173"/>
        <end position="200"/>
    </location>
</feature>
<keyword evidence="4" id="KW-1185">Reference proteome</keyword>
<feature type="compositionally biased region" description="Basic and acidic residues" evidence="2">
    <location>
        <begin position="291"/>
        <end position="311"/>
    </location>
</feature>